<proteinExistence type="inferred from homology"/>
<keyword evidence="4 7" id="KW-1133">Transmembrane helix</keyword>
<protein>
    <submittedName>
        <fullName evidence="8">Uncharacterized protein</fullName>
    </submittedName>
</protein>
<evidence type="ECO:0000256" key="1">
    <source>
        <dbReference type="ARBA" id="ARBA00004141"/>
    </source>
</evidence>
<dbReference type="Proteomes" id="UP001519460">
    <property type="component" value="Unassembled WGS sequence"/>
</dbReference>
<name>A0ABD0J1H1_9CAEN</name>
<evidence type="ECO:0000256" key="7">
    <source>
        <dbReference type="SAM" id="Phobius"/>
    </source>
</evidence>
<gene>
    <name evidence="8" type="ORF">BaRGS_00039982</name>
</gene>
<evidence type="ECO:0000256" key="2">
    <source>
        <dbReference type="ARBA" id="ARBA00010970"/>
    </source>
</evidence>
<feature type="transmembrane region" description="Helical" evidence="7">
    <location>
        <begin position="170"/>
        <end position="190"/>
    </location>
</feature>
<reference evidence="8 9" key="1">
    <citation type="journal article" date="2023" name="Sci. Data">
        <title>Genome assembly of the Korean intertidal mud-creeper Batillaria attramentaria.</title>
        <authorList>
            <person name="Patra A.K."/>
            <person name="Ho P.T."/>
            <person name="Jun S."/>
            <person name="Lee S.J."/>
            <person name="Kim Y."/>
            <person name="Won Y.J."/>
        </authorList>
    </citation>
    <scope>NUCLEOTIDE SEQUENCE [LARGE SCALE GENOMIC DNA]</scope>
    <source>
        <strain evidence="8">Wonlab-2016</strain>
    </source>
</reference>
<dbReference type="PANTHER" id="PTHR21389:SF0">
    <property type="entry name" value="ETOPOSIDE-INDUCED PROTEIN 2.4 HOMOLOG"/>
    <property type="match status" value="1"/>
</dbReference>
<organism evidence="8 9">
    <name type="scientific">Batillaria attramentaria</name>
    <dbReference type="NCBI Taxonomy" id="370345"/>
    <lineage>
        <taxon>Eukaryota</taxon>
        <taxon>Metazoa</taxon>
        <taxon>Spiralia</taxon>
        <taxon>Lophotrochozoa</taxon>
        <taxon>Mollusca</taxon>
        <taxon>Gastropoda</taxon>
        <taxon>Caenogastropoda</taxon>
        <taxon>Sorbeoconcha</taxon>
        <taxon>Cerithioidea</taxon>
        <taxon>Batillariidae</taxon>
        <taxon>Batillaria</taxon>
    </lineage>
</organism>
<dbReference type="PANTHER" id="PTHR21389">
    <property type="entry name" value="P53 INDUCED PROTEIN"/>
    <property type="match status" value="1"/>
</dbReference>
<evidence type="ECO:0000313" key="8">
    <source>
        <dbReference type="EMBL" id="KAK7450081.1"/>
    </source>
</evidence>
<keyword evidence="5 7" id="KW-0472">Membrane</keyword>
<evidence type="ECO:0000256" key="4">
    <source>
        <dbReference type="ARBA" id="ARBA00022989"/>
    </source>
</evidence>
<comment type="subcellular location">
    <subcellularLocation>
        <location evidence="1">Membrane</location>
        <topology evidence="1">Multi-pass membrane protein</topology>
    </subcellularLocation>
</comment>
<evidence type="ECO:0000256" key="6">
    <source>
        <dbReference type="SAM" id="MobiDB-lite"/>
    </source>
</evidence>
<dbReference type="EMBL" id="JACVVK020000746">
    <property type="protein sequence ID" value="KAK7450081.1"/>
    <property type="molecule type" value="Genomic_DNA"/>
</dbReference>
<evidence type="ECO:0000256" key="5">
    <source>
        <dbReference type="ARBA" id="ARBA00023136"/>
    </source>
</evidence>
<dbReference type="Pfam" id="PF07264">
    <property type="entry name" value="EI24"/>
    <property type="match status" value="1"/>
</dbReference>
<keyword evidence="9" id="KW-1185">Reference proteome</keyword>
<comment type="similarity">
    <text evidence="2">Belongs to the EI24 family.</text>
</comment>
<dbReference type="InterPro" id="IPR059112">
    <property type="entry name" value="CysZ/EI24"/>
</dbReference>
<feature type="transmembrane region" description="Helical" evidence="7">
    <location>
        <begin position="81"/>
        <end position="107"/>
    </location>
</feature>
<feature type="transmembrane region" description="Helical" evidence="7">
    <location>
        <begin position="202"/>
        <end position="221"/>
    </location>
</feature>
<feature type="region of interest" description="Disordered" evidence="6">
    <location>
        <begin position="43"/>
        <end position="67"/>
    </location>
</feature>
<evidence type="ECO:0000313" key="9">
    <source>
        <dbReference type="Proteomes" id="UP001519460"/>
    </source>
</evidence>
<comment type="caution">
    <text evidence="8">The sequence shown here is derived from an EMBL/GenBank/DDBJ whole genome shotgun (WGS) entry which is preliminary data.</text>
</comment>
<sequence>MSLVGVFQNMVSCVLWGFRDAMMGAARAYKMEGSAIFVATPKKKQEQTELARRRAERGKGPRETPEPKETNIKYRLMQCCFWNGGVCLLSVFVFNNLVLPVLGWIFGASSHDASSRTGVWWWLAPLLASLFDGLWVLPLFVLSKVINCLWFQDIADAAYMKTRGKPQLPSLSRFIADMTFSILLQTLFLIQGSLCRLVPLDILSHLASVVHMGLLYALYAFEYKWFNMGHEVHLRLNLIESNWAYYLGFGLPLAILTSYPDSLVISANEAEEPQEPFDFSLKIFAPVVYLTNGLYRLLSKQKSSSSGPDLQPLLPAPRIPQDETVLVIG</sequence>
<accession>A0ABD0J1H1</accession>
<evidence type="ECO:0000256" key="3">
    <source>
        <dbReference type="ARBA" id="ARBA00022692"/>
    </source>
</evidence>
<dbReference type="GO" id="GO:0016020">
    <property type="term" value="C:membrane"/>
    <property type="evidence" value="ECO:0007669"/>
    <property type="project" value="UniProtKB-SubCell"/>
</dbReference>
<keyword evidence="3 7" id="KW-0812">Transmembrane</keyword>
<feature type="transmembrane region" description="Helical" evidence="7">
    <location>
        <begin position="119"/>
        <end position="142"/>
    </location>
</feature>
<dbReference type="AlphaFoldDB" id="A0ABD0J1H1"/>